<keyword evidence="8 9" id="KW-0472">Membrane</keyword>
<keyword evidence="3 9" id="KW-0813">Transport</keyword>
<dbReference type="EMBL" id="QQAV01000022">
    <property type="protein sequence ID" value="RDI16369.1"/>
    <property type="molecule type" value="Genomic_DNA"/>
</dbReference>
<evidence type="ECO:0000256" key="2">
    <source>
        <dbReference type="ARBA" id="ARBA00009477"/>
    </source>
</evidence>
<feature type="domain" description="AprE-like long alpha-helical hairpin" evidence="10">
    <location>
        <begin position="143"/>
        <end position="317"/>
    </location>
</feature>
<name>A0A370F2N6_9BURK</name>
<feature type="transmembrane region" description="Helical" evidence="9">
    <location>
        <begin position="68"/>
        <end position="86"/>
    </location>
</feature>
<gene>
    <name evidence="12" type="ORF">DFR41_1227</name>
</gene>
<keyword evidence="13" id="KW-1185">Reference proteome</keyword>
<dbReference type="RefSeq" id="WP_017757226.1">
    <property type="nucleotide sequence ID" value="NZ_QQAV01000022.1"/>
</dbReference>
<comment type="caution">
    <text evidence="12">The sequence shown here is derived from an EMBL/GenBank/DDBJ whole genome shotgun (WGS) entry which is preliminary data.</text>
</comment>
<dbReference type="PROSITE" id="PS00543">
    <property type="entry name" value="HLYD_FAMILY"/>
    <property type="match status" value="1"/>
</dbReference>
<dbReference type="InterPro" id="IPR050739">
    <property type="entry name" value="MFP"/>
</dbReference>
<evidence type="ECO:0000259" key="11">
    <source>
        <dbReference type="Pfam" id="PF26002"/>
    </source>
</evidence>
<dbReference type="PANTHER" id="PTHR30386:SF26">
    <property type="entry name" value="TRANSPORT PROTEIN COMB"/>
    <property type="match status" value="1"/>
</dbReference>
<dbReference type="NCBIfam" id="TIGR01843">
    <property type="entry name" value="type_I_hlyD"/>
    <property type="match status" value="1"/>
</dbReference>
<proteinExistence type="inferred from homology"/>
<evidence type="ECO:0000256" key="4">
    <source>
        <dbReference type="ARBA" id="ARBA00022475"/>
    </source>
</evidence>
<dbReference type="AlphaFoldDB" id="A0A370F2N6"/>
<evidence type="ECO:0000256" key="3">
    <source>
        <dbReference type="ARBA" id="ARBA00022448"/>
    </source>
</evidence>
<dbReference type="Gene3D" id="2.40.50.100">
    <property type="match status" value="1"/>
</dbReference>
<dbReference type="Pfam" id="PF26002">
    <property type="entry name" value="Beta-barrel_AprE"/>
    <property type="match status" value="1"/>
</dbReference>
<keyword evidence="6 9" id="KW-0812">Transmembrane</keyword>
<evidence type="ECO:0000313" key="13">
    <source>
        <dbReference type="Proteomes" id="UP000255265"/>
    </source>
</evidence>
<dbReference type="GO" id="GO:0005886">
    <property type="term" value="C:plasma membrane"/>
    <property type="evidence" value="ECO:0007669"/>
    <property type="project" value="UniProtKB-SubCell"/>
</dbReference>
<evidence type="ECO:0000256" key="1">
    <source>
        <dbReference type="ARBA" id="ARBA00004377"/>
    </source>
</evidence>
<dbReference type="Gene3D" id="1.10.287.470">
    <property type="entry name" value="Helix hairpin bin"/>
    <property type="match status" value="1"/>
</dbReference>
<dbReference type="Proteomes" id="UP000255265">
    <property type="component" value="Unassembled WGS sequence"/>
</dbReference>
<sequence length="477" mass="52839">MLQIKTVPQKNTFFARLSRRWSRFAARVGRLFDRWMDGAERAELHDEKDFGADAEWAISEQRARGARLAVWITLAAFVVLLVWAAFAKLNEVTRGEGKVIPSRQVQQIQSLDGGIVSEILVREGQKVDVGQVLLRIDPTRFNSSLAENKAQVYTLQARAARLEALASGKPFNVPEEVRKAIPDVVEQERVAYESRRAELDASVGVARQQLAQRRQELAEVASKQAQASQSYQLTAKELEVTRPLIRTGAVSEVELLRLERDVARFRGERDMASAQIPRIQAAIGEAQRKIEEVDLTLRNQARSELSEVTTKLGALQAGSVGLADRVKQAEIRSPVRGIVKQLMANTVGGVVQPGKQILEVVPSDDTLLLETKVAPRDIAFLVPGQPAIVKFTAYDFATYGSLEGKLETIGADTVTDEKGNAFYLVRVRTTKSEIGEQQLPILPGMVAEVDILTGKKTVLSYLLKPVLRAKERALTER</sequence>
<dbReference type="PANTHER" id="PTHR30386">
    <property type="entry name" value="MEMBRANE FUSION SUBUNIT OF EMRAB-TOLC MULTIDRUG EFFLUX PUMP"/>
    <property type="match status" value="1"/>
</dbReference>
<feature type="domain" description="AprE-like beta-barrel" evidence="11">
    <location>
        <begin position="367"/>
        <end position="454"/>
    </location>
</feature>
<evidence type="ECO:0000256" key="5">
    <source>
        <dbReference type="ARBA" id="ARBA00022519"/>
    </source>
</evidence>
<dbReference type="STRING" id="433924.NS331_18535"/>
<dbReference type="InterPro" id="IPR058781">
    <property type="entry name" value="HH_AprE-like"/>
</dbReference>
<accession>A0A370F2N6</accession>
<evidence type="ECO:0000256" key="9">
    <source>
        <dbReference type="RuleBase" id="RU365093"/>
    </source>
</evidence>
<dbReference type="Gene3D" id="2.40.30.170">
    <property type="match status" value="1"/>
</dbReference>
<evidence type="ECO:0000256" key="7">
    <source>
        <dbReference type="ARBA" id="ARBA00022989"/>
    </source>
</evidence>
<dbReference type="InterPro" id="IPR006144">
    <property type="entry name" value="Secretion_HlyD_CS"/>
</dbReference>
<dbReference type="InterPro" id="IPR058982">
    <property type="entry name" value="Beta-barrel_AprE"/>
</dbReference>
<keyword evidence="4 9" id="KW-1003">Cell membrane</keyword>
<keyword evidence="5 9" id="KW-0997">Cell inner membrane</keyword>
<reference evidence="12 13" key="1">
    <citation type="submission" date="2018-07" db="EMBL/GenBank/DDBJ databases">
        <title>Genomic Encyclopedia of Type Strains, Phase IV (KMG-IV): sequencing the most valuable type-strain genomes for metagenomic binning, comparative biology and taxonomic classification.</title>
        <authorList>
            <person name="Goeker M."/>
        </authorList>
    </citation>
    <scope>NUCLEOTIDE SEQUENCE [LARGE SCALE GENOMIC DNA]</scope>
    <source>
        <strain evidence="12 13">DSM 21352</strain>
    </source>
</reference>
<evidence type="ECO:0000256" key="8">
    <source>
        <dbReference type="ARBA" id="ARBA00023136"/>
    </source>
</evidence>
<keyword evidence="7 9" id="KW-1133">Transmembrane helix</keyword>
<organism evidence="12 13">
    <name type="scientific">Pseudacidovorax intermedius</name>
    <dbReference type="NCBI Taxonomy" id="433924"/>
    <lineage>
        <taxon>Bacteria</taxon>
        <taxon>Pseudomonadati</taxon>
        <taxon>Pseudomonadota</taxon>
        <taxon>Betaproteobacteria</taxon>
        <taxon>Burkholderiales</taxon>
        <taxon>Comamonadaceae</taxon>
        <taxon>Pseudacidovorax</taxon>
    </lineage>
</organism>
<dbReference type="PRINTS" id="PR01490">
    <property type="entry name" value="RTXTOXIND"/>
</dbReference>
<evidence type="ECO:0000256" key="6">
    <source>
        <dbReference type="ARBA" id="ARBA00022692"/>
    </source>
</evidence>
<dbReference type="InterPro" id="IPR010129">
    <property type="entry name" value="T1SS_HlyD"/>
</dbReference>
<evidence type="ECO:0000313" key="12">
    <source>
        <dbReference type="EMBL" id="RDI16369.1"/>
    </source>
</evidence>
<protein>
    <recommendedName>
        <fullName evidence="9">Membrane fusion protein (MFP) family protein</fullName>
    </recommendedName>
</protein>
<dbReference type="SUPFAM" id="SSF111369">
    <property type="entry name" value="HlyD-like secretion proteins"/>
    <property type="match status" value="1"/>
</dbReference>
<dbReference type="Pfam" id="PF25994">
    <property type="entry name" value="HH_AprE"/>
    <property type="match status" value="1"/>
</dbReference>
<dbReference type="GO" id="GO:0009306">
    <property type="term" value="P:protein secretion"/>
    <property type="evidence" value="ECO:0007669"/>
    <property type="project" value="InterPro"/>
</dbReference>
<evidence type="ECO:0000259" key="10">
    <source>
        <dbReference type="Pfam" id="PF25994"/>
    </source>
</evidence>
<comment type="similarity">
    <text evidence="2 9">Belongs to the membrane fusion protein (MFP) (TC 8.A.1) family.</text>
</comment>
<comment type="subcellular location">
    <subcellularLocation>
        <location evidence="1 9">Cell inner membrane</location>
        <topology evidence="1 9">Single-pass membrane protein</topology>
    </subcellularLocation>
</comment>